<dbReference type="PROSITE" id="PS51257">
    <property type="entry name" value="PROKAR_LIPOPROTEIN"/>
    <property type="match status" value="1"/>
</dbReference>
<dbReference type="Gene3D" id="3.30.1330.60">
    <property type="entry name" value="OmpA-like domain"/>
    <property type="match status" value="1"/>
</dbReference>
<gene>
    <name evidence="8" type="ORF">H1P_380028</name>
</gene>
<evidence type="ECO:0000256" key="4">
    <source>
        <dbReference type="PROSITE-ProRule" id="PRU00473"/>
    </source>
</evidence>
<dbReference type="SUPFAM" id="SSF103088">
    <property type="entry name" value="OmpA-like"/>
    <property type="match status" value="1"/>
</dbReference>
<dbReference type="PANTHER" id="PTHR30329:SF21">
    <property type="entry name" value="LIPOPROTEIN YIAD-RELATED"/>
    <property type="match status" value="1"/>
</dbReference>
<evidence type="ECO:0000256" key="6">
    <source>
        <dbReference type="SAM" id="SignalP"/>
    </source>
</evidence>
<evidence type="ECO:0000256" key="2">
    <source>
        <dbReference type="ARBA" id="ARBA00023136"/>
    </source>
</evidence>
<feature type="region of interest" description="Disordered" evidence="5">
    <location>
        <begin position="200"/>
        <end position="238"/>
    </location>
</feature>
<evidence type="ECO:0000256" key="1">
    <source>
        <dbReference type="ARBA" id="ARBA00004442"/>
    </source>
</evidence>
<dbReference type="InterPro" id="IPR050330">
    <property type="entry name" value="Bact_OuterMem_StrucFunc"/>
</dbReference>
<dbReference type="Proteomes" id="UP000320055">
    <property type="component" value="Unassembled WGS sequence"/>
</dbReference>
<dbReference type="Pfam" id="PF00691">
    <property type="entry name" value="OmpA"/>
    <property type="match status" value="1"/>
</dbReference>
<dbReference type="RefSeq" id="WP_144865724.1">
    <property type="nucleotide sequence ID" value="NZ_LR213798.1"/>
</dbReference>
<feature type="domain" description="OmpA-like" evidence="7">
    <location>
        <begin position="112"/>
        <end position="236"/>
    </location>
</feature>
<evidence type="ECO:0000313" key="9">
    <source>
        <dbReference type="Proteomes" id="UP000320055"/>
    </source>
</evidence>
<keyword evidence="3" id="KW-0998">Cell outer membrane</keyword>
<name>A0A563VWV7_9CYAN</name>
<proteinExistence type="predicted"/>
<feature type="chain" id="PRO_5021758814" description="OmpA-like domain-containing protein" evidence="6">
    <location>
        <begin position="26"/>
        <end position="238"/>
    </location>
</feature>
<evidence type="ECO:0000256" key="5">
    <source>
        <dbReference type="SAM" id="MobiDB-lite"/>
    </source>
</evidence>
<sequence length="238" mass="26159">MKISRAIFSSLFASVLLLSCQQKQAEVSETDTTETEQLQQQEDLYIETTSTSLKPSQIELGQIIQSEIDSNSTDVGNSTQAGTTSQAESQQVAVSQAQIQQIISDLDAQQTNEGLQINLPESILFDFDKYDLRADAQPTLEKVSQLINYYQDAPVNIAGHTDSKGSDSYNQQLSEKRANAVKNALTSQFSIDSSRLKAQGFGESKPITTNTKSDGSDDPAGRQKNRRVEVVVKNKPIY</sequence>
<keyword evidence="6" id="KW-0732">Signal</keyword>
<organism evidence="8 9">
    <name type="scientific">Hyella patelloides LEGE 07179</name>
    <dbReference type="NCBI Taxonomy" id="945734"/>
    <lineage>
        <taxon>Bacteria</taxon>
        <taxon>Bacillati</taxon>
        <taxon>Cyanobacteriota</taxon>
        <taxon>Cyanophyceae</taxon>
        <taxon>Pleurocapsales</taxon>
        <taxon>Hyellaceae</taxon>
        <taxon>Hyella</taxon>
    </lineage>
</organism>
<dbReference type="PROSITE" id="PS51123">
    <property type="entry name" value="OMPA_2"/>
    <property type="match status" value="1"/>
</dbReference>
<dbReference type="InterPro" id="IPR006664">
    <property type="entry name" value="OMP_bac"/>
</dbReference>
<dbReference type="AlphaFoldDB" id="A0A563VWV7"/>
<dbReference type="InterPro" id="IPR036737">
    <property type="entry name" value="OmpA-like_sf"/>
</dbReference>
<dbReference type="PRINTS" id="PR01021">
    <property type="entry name" value="OMPADOMAIN"/>
</dbReference>
<reference evidence="8 9" key="1">
    <citation type="submission" date="2019-01" db="EMBL/GenBank/DDBJ databases">
        <authorList>
            <person name="Brito A."/>
        </authorList>
    </citation>
    <scope>NUCLEOTIDE SEQUENCE [LARGE SCALE GENOMIC DNA]</scope>
    <source>
        <strain evidence="8">1</strain>
    </source>
</reference>
<dbReference type="EMBL" id="CAACVJ010000312">
    <property type="protein sequence ID" value="VEP15877.1"/>
    <property type="molecule type" value="Genomic_DNA"/>
</dbReference>
<evidence type="ECO:0000256" key="3">
    <source>
        <dbReference type="ARBA" id="ARBA00023237"/>
    </source>
</evidence>
<feature type="signal peptide" evidence="6">
    <location>
        <begin position="1"/>
        <end position="25"/>
    </location>
</feature>
<dbReference type="GO" id="GO:0009279">
    <property type="term" value="C:cell outer membrane"/>
    <property type="evidence" value="ECO:0007669"/>
    <property type="project" value="UniProtKB-SubCell"/>
</dbReference>
<evidence type="ECO:0000313" key="8">
    <source>
        <dbReference type="EMBL" id="VEP15877.1"/>
    </source>
</evidence>
<protein>
    <recommendedName>
        <fullName evidence="7">OmpA-like domain-containing protein</fullName>
    </recommendedName>
</protein>
<dbReference type="InterPro" id="IPR006690">
    <property type="entry name" value="OMPA-like_CS"/>
</dbReference>
<dbReference type="PANTHER" id="PTHR30329">
    <property type="entry name" value="STATOR ELEMENT OF FLAGELLAR MOTOR COMPLEX"/>
    <property type="match status" value="1"/>
</dbReference>
<keyword evidence="2 4" id="KW-0472">Membrane</keyword>
<dbReference type="OrthoDB" id="502243at2"/>
<comment type="subcellular location">
    <subcellularLocation>
        <location evidence="1">Cell outer membrane</location>
    </subcellularLocation>
</comment>
<dbReference type="CDD" id="cd07185">
    <property type="entry name" value="OmpA_C-like"/>
    <property type="match status" value="1"/>
</dbReference>
<evidence type="ECO:0000259" key="7">
    <source>
        <dbReference type="PROSITE" id="PS51123"/>
    </source>
</evidence>
<dbReference type="PROSITE" id="PS01068">
    <property type="entry name" value="OMPA_1"/>
    <property type="match status" value="1"/>
</dbReference>
<dbReference type="InterPro" id="IPR006665">
    <property type="entry name" value="OmpA-like"/>
</dbReference>
<accession>A0A563VWV7</accession>
<keyword evidence="9" id="KW-1185">Reference proteome</keyword>